<evidence type="ECO:0000256" key="3">
    <source>
        <dbReference type="ARBA" id="ARBA00022723"/>
    </source>
</evidence>
<evidence type="ECO:0000313" key="8">
    <source>
        <dbReference type="Proteomes" id="UP000297776"/>
    </source>
</evidence>
<dbReference type="GO" id="GO:0016787">
    <property type="term" value="F:hydrolase activity"/>
    <property type="evidence" value="ECO:0007669"/>
    <property type="project" value="UniProtKB-KW"/>
</dbReference>
<evidence type="ECO:0000256" key="5">
    <source>
        <dbReference type="ARBA" id="ARBA00022833"/>
    </source>
</evidence>
<name>A0A4Y8LFJ2_9BACL</name>
<evidence type="ECO:0000256" key="1">
    <source>
        <dbReference type="ARBA" id="ARBA00001947"/>
    </source>
</evidence>
<keyword evidence="5" id="KW-0862">Zinc</keyword>
<dbReference type="PANTHER" id="PTHR42978:SF7">
    <property type="entry name" value="METALLO-HYDROLASE RV2300C-RELATED"/>
    <property type="match status" value="1"/>
</dbReference>
<dbReference type="EMBL" id="SORX01000004">
    <property type="protein sequence ID" value="TFE01584.1"/>
    <property type="molecule type" value="Genomic_DNA"/>
</dbReference>
<keyword evidence="3" id="KW-0479">Metal-binding</keyword>
<evidence type="ECO:0000313" key="7">
    <source>
        <dbReference type="EMBL" id="TFE01584.1"/>
    </source>
</evidence>
<comment type="similarity">
    <text evidence="2">Belongs to the metallo-beta-lactamase superfamily.</text>
</comment>
<evidence type="ECO:0000256" key="4">
    <source>
        <dbReference type="ARBA" id="ARBA00022801"/>
    </source>
</evidence>
<dbReference type="CDD" id="cd07729">
    <property type="entry name" value="AHL_lactonase_MBL-fold"/>
    <property type="match status" value="1"/>
</dbReference>
<protein>
    <submittedName>
        <fullName evidence="7">N-acyl homoserine lactonase family protein</fullName>
    </submittedName>
</protein>
<proteinExistence type="inferred from homology"/>
<dbReference type="InterPro" id="IPR051013">
    <property type="entry name" value="MBL_superfamily_lactonases"/>
</dbReference>
<dbReference type="Proteomes" id="UP000297776">
    <property type="component" value="Unassembled WGS sequence"/>
</dbReference>
<reference evidence="7 8" key="1">
    <citation type="submission" date="2019-03" db="EMBL/GenBank/DDBJ databases">
        <authorList>
            <person name="Yang Y."/>
        </authorList>
    </citation>
    <scope>NUCLEOTIDE SEQUENCE [LARGE SCALE GENOMIC DNA]</scope>
    <source>
        <strain evidence="7 8">ASL-1</strain>
    </source>
</reference>
<dbReference type="SUPFAM" id="SSF56281">
    <property type="entry name" value="Metallo-hydrolase/oxidoreductase"/>
    <property type="match status" value="1"/>
</dbReference>
<dbReference type="GO" id="GO:0046872">
    <property type="term" value="F:metal ion binding"/>
    <property type="evidence" value="ECO:0007669"/>
    <property type="project" value="UniProtKB-KW"/>
</dbReference>
<comment type="cofactor">
    <cofactor evidence="1">
        <name>Zn(2+)</name>
        <dbReference type="ChEBI" id="CHEBI:29105"/>
    </cofactor>
</comment>
<sequence length="345" mass="39024">MILNVEHSTSTPLSLCQNTPAHPQHLQPSHFHPTPFIIKSKLQYERTRNMLVYDNRLSGVRVHAFSTGQVAVKKPYRQWRGVEALRIPALVASPSWTDWLPVWSYLVELPDMKVLIDTGETPRVNEDDWFKDHTKNEWLLKRLIRFNIEPSQGIGAQLQRAGIDPTEIDYTILTHSHTDHAGGLSDLPGTQVIMSRKEFDQSQRFLLGAVSEKWPSRIEFKLTDFPDSDALFKGADHSMHPQLSLVSTPGHTDGHLSVILRDGDLSLFFAGDVTFNQSQLAGKRIPGISASFEHAYATMGAIRSYALYHPTIYLPSHDPDIVTRLDQRKTLTRSEVVTYTGQRPV</sequence>
<evidence type="ECO:0000259" key="6">
    <source>
        <dbReference type="SMART" id="SM00849"/>
    </source>
</evidence>
<keyword evidence="4" id="KW-0378">Hydrolase</keyword>
<dbReference type="Gene3D" id="3.60.15.10">
    <property type="entry name" value="Ribonuclease Z/Hydroxyacylglutathione hydrolase-like"/>
    <property type="match status" value="1"/>
</dbReference>
<dbReference type="Pfam" id="PF00753">
    <property type="entry name" value="Lactamase_B"/>
    <property type="match status" value="1"/>
</dbReference>
<keyword evidence="8" id="KW-1185">Reference proteome</keyword>
<comment type="caution">
    <text evidence="7">The sequence shown here is derived from an EMBL/GenBank/DDBJ whole genome shotgun (WGS) entry which is preliminary data.</text>
</comment>
<feature type="domain" description="Metallo-beta-lactamase" evidence="6">
    <location>
        <begin position="101"/>
        <end position="317"/>
    </location>
</feature>
<organism evidence="7 8">
    <name type="scientific">Jeotgalibacillus salarius</name>
    <dbReference type="NCBI Taxonomy" id="546023"/>
    <lineage>
        <taxon>Bacteria</taxon>
        <taxon>Bacillati</taxon>
        <taxon>Bacillota</taxon>
        <taxon>Bacilli</taxon>
        <taxon>Bacillales</taxon>
        <taxon>Caryophanaceae</taxon>
        <taxon>Jeotgalibacillus</taxon>
    </lineage>
</organism>
<dbReference type="InterPro" id="IPR036866">
    <property type="entry name" value="RibonucZ/Hydroxyglut_hydro"/>
</dbReference>
<dbReference type="AlphaFoldDB" id="A0A4Y8LFJ2"/>
<dbReference type="InterPro" id="IPR001279">
    <property type="entry name" value="Metallo-B-lactamas"/>
</dbReference>
<accession>A0A4Y8LFJ2</accession>
<dbReference type="SMART" id="SM00849">
    <property type="entry name" value="Lactamase_B"/>
    <property type="match status" value="1"/>
</dbReference>
<gene>
    <name evidence="7" type="ORF">E2626_08405</name>
</gene>
<dbReference type="OrthoDB" id="333278at2"/>
<evidence type="ECO:0000256" key="2">
    <source>
        <dbReference type="ARBA" id="ARBA00007749"/>
    </source>
</evidence>
<dbReference type="PANTHER" id="PTHR42978">
    <property type="entry name" value="QUORUM-QUENCHING LACTONASE YTNP-RELATED-RELATED"/>
    <property type="match status" value="1"/>
</dbReference>